<reference evidence="8 9" key="1">
    <citation type="submission" date="2020-08" db="EMBL/GenBank/DDBJ databases">
        <title>Sequencing the genomes of 1000 actinobacteria strains.</title>
        <authorList>
            <person name="Klenk H.-P."/>
        </authorList>
    </citation>
    <scope>NUCLEOTIDE SEQUENCE [LARGE SCALE GENOMIC DNA]</scope>
    <source>
        <strain evidence="8 9">DSM 43768</strain>
    </source>
</reference>
<dbReference type="Proteomes" id="UP000565579">
    <property type="component" value="Unassembled WGS sequence"/>
</dbReference>
<dbReference type="Pfam" id="PF08240">
    <property type="entry name" value="ADH_N"/>
    <property type="match status" value="1"/>
</dbReference>
<dbReference type="PANTHER" id="PTHR42940">
    <property type="entry name" value="ALCOHOL DEHYDROGENASE 1-RELATED"/>
    <property type="match status" value="1"/>
</dbReference>
<proteinExistence type="predicted"/>
<dbReference type="EMBL" id="JACHMI010000001">
    <property type="protein sequence ID" value="MBB6551581.1"/>
    <property type="molecule type" value="Genomic_DNA"/>
</dbReference>
<dbReference type="InterPro" id="IPR020843">
    <property type="entry name" value="ER"/>
</dbReference>
<dbReference type="InterPro" id="IPR013154">
    <property type="entry name" value="ADH-like_N"/>
</dbReference>
<dbReference type="Gene3D" id="3.90.180.10">
    <property type="entry name" value="Medium-chain alcohol dehydrogenases, catalytic domain"/>
    <property type="match status" value="1"/>
</dbReference>
<feature type="domain" description="Enoyl reductase (ER)" evidence="7">
    <location>
        <begin position="18"/>
        <end position="262"/>
    </location>
</feature>
<keyword evidence="3" id="KW-0479">Metal-binding</keyword>
<keyword evidence="9" id="KW-1185">Reference proteome</keyword>
<evidence type="ECO:0000313" key="9">
    <source>
        <dbReference type="Proteomes" id="UP000565579"/>
    </source>
</evidence>
<evidence type="ECO:0000313" key="8">
    <source>
        <dbReference type="EMBL" id="MBB6551581.1"/>
    </source>
</evidence>
<evidence type="ECO:0000256" key="4">
    <source>
        <dbReference type="ARBA" id="ARBA00022833"/>
    </source>
</evidence>
<dbReference type="GO" id="GO:0008270">
    <property type="term" value="F:zinc ion binding"/>
    <property type="evidence" value="ECO:0007669"/>
    <property type="project" value="InterPro"/>
</dbReference>
<organism evidence="8 9">
    <name type="scientific">Nonomuraea rubra</name>
    <dbReference type="NCBI Taxonomy" id="46180"/>
    <lineage>
        <taxon>Bacteria</taxon>
        <taxon>Bacillati</taxon>
        <taxon>Actinomycetota</taxon>
        <taxon>Actinomycetes</taxon>
        <taxon>Streptosporangiales</taxon>
        <taxon>Streptosporangiaceae</taxon>
        <taxon>Nonomuraea</taxon>
    </lineage>
</organism>
<feature type="region of interest" description="Disordered" evidence="6">
    <location>
        <begin position="189"/>
        <end position="239"/>
    </location>
</feature>
<accession>A0A7X0U1E0</accession>
<dbReference type="SMART" id="SM00829">
    <property type="entry name" value="PKS_ER"/>
    <property type="match status" value="1"/>
</dbReference>
<dbReference type="SUPFAM" id="SSF50129">
    <property type="entry name" value="GroES-like"/>
    <property type="match status" value="1"/>
</dbReference>
<evidence type="ECO:0000259" key="7">
    <source>
        <dbReference type="SMART" id="SM00829"/>
    </source>
</evidence>
<evidence type="ECO:0000256" key="1">
    <source>
        <dbReference type="ARBA" id="ARBA00001947"/>
    </source>
</evidence>
<evidence type="ECO:0000256" key="2">
    <source>
        <dbReference type="ARBA" id="ARBA00013190"/>
    </source>
</evidence>
<keyword evidence="4" id="KW-0862">Zinc</keyword>
<dbReference type="PROSITE" id="PS00059">
    <property type="entry name" value="ADH_ZINC"/>
    <property type="match status" value="1"/>
</dbReference>
<dbReference type="Gene3D" id="3.40.50.720">
    <property type="entry name" value="NAD(P)-binding Rossmann-like Domain"/>
    <property type="match status" value="1"/>
</dbReference>
<protein>
    <recommendedName>
        <fullName evidence="2">alcohol dehydrogenase</fullName>
        <ecNumber evidence="2">1.1.1.1</ecNumber>
    </recommendedName>
</protein>
<feature type="compositionally biased region" description="Low complexity" evidence="6">
    <location>
        <begin position="189"/>
        <end position="205"/>
    </location>
</feature>
<feature type="compositionally biased region" description="Low complexity" evidence="6">
    <location>
        <begin position="214"/>
        <end position="229"/>
    </location>
</feature>
<evidence type="ECO:0000256" key="5">
    <source>
        <dbReference type="ARBA" id="ARBA00023002"/>
    </source>
</evidence>
<name>A0A7X0U1E0_9ACTN</name>
<dbReference type="EC" id="1.1.1.1" evidence="2"/>
<evidence type="ECO:0000256" key="3">
    <source>
        <dbReference type="ARBA" id="ARBA00022723"/>
    </source>
</evidence>
<evidence type="ECO:0000256" key="6">
    <source>
        <dbReference type="SAM" id="MobiDB-lite"/>
    </source>
</evidence>
<dbReference type="GO" id="GO:0004022">
    <property type="term" value="F:alcohol dehydrogenase (NAD+) activity"/>
    <property type="evidence" value="ECO:0007669"/>
    <property type="project" value="UniProtKB-EC"/>
</dbReference>
<comment type="cofactor">
    <cofactor evidence="1">
        <name>Zn(2+)</name>
        <dbReference type="ChEBI" id="CHEBI:29105"/>
    </cofactor>
</comment>
<dbReference type="GO" id="GO:0005737">
    <property type="term" value="C:cytoplasm"/>
    <property type="evidence" value="ECO:0007669"/>
    <property type="project" value="TreeGrafter"/>
</dbReference>
<dbReference type="InterPro" id="IPR011032">
    <property type="entry name" value="GroES-like_sf"/>
</dbReference>
<dbReference type="InterPro" id="IPR002328">
    <property type="entry name" value="ADH_Zn_CS"/>
</dbReference>
<gene>
    <name evidence="8" type="ORF">HD593_006376</name>
</gene>
<dbReference type="AlphaFoldDB" id="A0A7X0U1E0"/>
<dbReference type="PANTHER" id="PTHR42940:SF7">
    <property type="entry name" value="ALCOHOL DEHYDROGENASE-LIKE N-TERMINAL DOMAIN-CONTAINING PROTEIN"/>
    <property type="match status" value="1"/>
</dbReference>
<comment type="caution">
    <text evidence="8">The sequence shown here is derived from an EMBL/GenBank/DDBJ whole genome shotgun (WGS) entry which is preliminary data.</text>
</comment>
<sequence length="283" mass="29305">MNNPAHHASTYRAFTVTGRRQFALVERERHEPAPGQVRIRVEACGICHTDALAVEGLRPDPSAPIAPGHEIIGVIEAVGAGADPTWRPGDRVGVGVGFLGGQDNTCEPCRRGDFVNCSDQPQTGTAVDGGYAEVTYARATGLVRIPPGLDPLAGAPLLCAGLTMYNALISASARPGSLVAVQGLGGLATSASSTPARPATGSSPSPGAPPRPRSPQNSAPTTTSTARRPTPAPPCDEVFPLSEAPKAYERVINGDARFRIVLAGFVHQEIGTREGKPCPATAR</sequence>
<keyword evidence="5" id="KW-0560">Oxidoreductase</keyword>
<dbReference type="RefSeq" id="WP_221525087.1">
    <property type="nucleotide sequence ID" value="NZ_BAAAXY010000044.1"/>
</dbReference>